<proteinExistence type="predicted"/>
<name>A0AAW2L7Q5_9LAMI</name>
<dbReference type="AlphaFoldDB" id="A0AAW2L7Q5"/>
<organism evidence="1">
    <name type="scientific">Sesamum calycinum</name>
    <dbReference type="NCBI Taxonomy" id="2727403"/>
    <lineage>
        <taxon>Eukaryota</taxon>
        <taxon>Viridiplantae</taxon>
        <taxon>Streptophyta</taxon>
        <taxon>Embryophyta</taxon>
        <taxon>Tracheophyta</taxon>
        <taxon>Spermatophyta</taxon>
        <taxon>Magnoliopsida</taxon>
        <taxon>eudicotyledons</taxon>
        <taxon>Gunneridae</taxon>
        <taxon>Pentapetalae</taxon>
        <taxon>asterids</taxon>
        <taxon>lamiids</taxon>
        <taxon>Lamiales</taxon>
        <taxon>Pedaliaceae</taxon>
        <taxon>Sesamum</taxon>
    </lineage>
</organism>
<comment type="caution">
    <text evidence="1">The sequence shown here is derived from an EMBL/GenBank/DDBJ whole genome shotgun (WGS) entry which is preliminary data.</text>
</comment>
<reference evidence="1" key="2">
    <citation type="journal article" date="2024" name="Plant">
        <title>Genomic evolution and insights into agronomic trait innovations of Sesamum species.</title>
        <authorList>
            <person name="Miao H."/>
            <person name="Wang L."/>
            <person name="Qu L."/>
            <person name="Liu H."/>
            <person name="Sun Y."/>
            <person name="Le M."/>
            <person name="Wang Q."/>
            <person name="Wei S."/>
            <person name="Zheng Y."/>
            <person name="Lin W."/>
            <person name="Duan Y."/>
            <person name="Cao H."/>
            <person name="Xiong S."/>
            <person name="Wang X."/>
            <person name="Wei L."/>
            <person name="Li C."/>
            <person name="Ma Q."/>
            <person name="Ju M."/>
            <person name="Zhao R."/>
            <person name="Li G."/>
            <person name="Mu C."/>
            <person name="Tian Q."/>
            <person name="Mei H."/>
            <person name="Zhang T."/>
            <person name="Gao T."/>
            <person name="Zhang H."/>
        </authorList>
    </citation>
    <scope>NUCLEOTIDE SEQUENCE</scope>
    <source>
        <strain evidence="1">KEN8</strain>
    </source>
</reference>
<reference evidence="1" key="1">
    <citation type="submission" date="2020-06" db="EMBL/GenBank/DDBJ databases">
        <authorList>
            <person name="Li T."/>
            <person name="Hu X."/>
            <person name="Zhang T."/>
            <person name="Song X."/>
            <person name="Zhang H."/>
            <person name="Dai N."/>
            <person name="Sheng W."/>
            <person name="Hou X."/>
            <person name="Wei L."/>
        </authorList>
    </citation>
    <scope>NUCLEOTIDE SEQUENCE</scope>
    <source>
        <strain evidence="1">KEN8</strain>
        <tissue evidence="1">Leaf</tissue>
    </source>
</reference>
<evidence type="ECO:0000313" key="1">
    <source>
        <dbReference type="EMBL" id="KAL0315140.1"/>
    </source>
</evidence>
<sequence length="182" mass="21574">MMQLQQKLTRLKHCLKEWNKTVFGNVFDKVAAAERQLQESVEAYDQDSCDRTLVQRNRSSVELVRVLAQEETFWRQKAGIRWAKDGERNMRYFHSLVQKRRFRGTIFGIQHDVVYLTDPTTIKDSTTSFFQRLLTAELVFLEEMASEYLQDALTYEDRRSLCFMPTLEEVREEIFSIDPDSD</sequence>
<gene>
    <name evidence="1" type="ORF">Scaly_2885800</name>
</gene>
<protein>
    <submittedName>
        <fullName evidence="1">Uncharacterized protein</fullName>
    </submittedName>
</protein>
<accession>A0AAW2L7Q5</accession>
<dbReference type="EMBL" id="JACGWM010000085">
    <property type="protein sequence ID" value="KAL0315140.1"/>
    <property type="molecule type" value="Genomic_DNA"/>
</dbReference>